<accession>A0A9W8RPF1</accession>
<dbReference type="AlphaFoldDB" id="A0A9W8RPF1"/>
<keyword evidence="2" id="KW-1185">Reference proteome</keyword>
<evidence type="ECO:0000313" key="1">
    <source>
        <dbReference type="EMBL" id="KAJ4247142.1"/>
    </source>
</evidence>
<dbReference type="EMBL" id="JAOQAZ010000040">
    <property type="protein sequence ID" value="KAJ4247142.1"/>
    <property type="molecule type" value="Genomic_DNA"/>
</dbReference>
<gene>
    <name evidence="1" type="ORF">NW762_013281</name>
</gene>
<comment type="caution">
    <text evidence="1">The sequence shown here is derived from an EMBL/GenBank/DDBJ whole genome shotgun (WGS) entry which is preliminary data.</text>
</comment>
<name>A0A9W8RPF1_9HYPO</name>
<reference evidence="1" key="1">
    <citation type="submission" date="2022-09" db="EMBL/GenBank/DDBJ databases">
        <title>Fusarium specimens isolated from Avocado Roots.</title>
        <authorList>
            <person name="Stajich J."/>
            <person name="Roper C."/>
            <person name="Heimlech-Rivalta G."/>
        </authorList>
    </citation>
    <scope>NUCLEOTIDE SEQUENCE</scope>
    <source>
        <strain evidence="1">CF00136</strain>
    </source>
</reference>
<protein>
    <submittedName>
        <fullName evidence="1">Uncharacterized protein</fullName>
    </submittedName>
</protein>
<dbReference type="Proteomes" id="UP001152049">
    <property type="component" value="Unassembled WGS sequence"/>
</dbReference>
<dbReference type="OrthoDB" id="3354195at2759"/>
<evidence type="ECO:0000313" key="2">
    <source>
        <dbReference type="Proteomes" id="UP001152049"/>
    </source>
</evidence>
<sequence>MRFNPATIILAALAGTAIAGHSHFFLGLDIGARVPQTSDPLSFLSDVSYAPVVDVLNTVLGPPLRKIEDALNFTLTQKLGDAITGGAPLSVAVAVVEAVGELLNGADIGAVDKNLAKNSNGYFGSLDEALGVVNIGEVAKHVQA</sequence>
<organism evidence="1 2">
    <name type="scientific">Fusarium torreyae</name>
    <dbReference type="NCBI Taxonomy" id="1237075"/>
    <lineage>
        <taxon>Eukaryota</taxon>
        <taxon>Fungi</taxon>
        <taxon>Dikarya</taxon>
        <taxon>Ascomycota</taxon>
        <taxon>Pezizomycotina</taxon>
        <taxon>Sordariomycetes</taxon>
        <taxon>Hypocreomycetidae</taxon>
        <taxon>Hypocreales</taxon>
        <taxon>Nectriaceae</taxon>
        <taxon>Fusarium</taxon>
    </lineage>
</organism>
<proteinExistence type="predicted"/>